<protein>
    <submittedName>
        <fullName evidence="3">Uncharacterized protein</fullName>
    </submittedName>
</protein>
<dbReference type="EMBL" id="LN891154">
    <property type="protein sequence ID" value="CUS08006.1"/>
    <property type="molecule type" value="Genomic_DNA"/>
</dbReference>
<keyword evidence="4" id="KW-1185">Reference proteome</keyword>
<keyword evidence="2" id="KW-0812">Transmembrane</keyword>
<accession>A0A292PKI1</accession>
<feature type="transmembrane region" description="Helical" evidence="2">
    <location>
        <begin position="185"/>
        <end position="210"/>
    </location>
</feature>
<proteinExistence type="predicted"/>
<evidence type="ECO:0000313" key="4">
    <source>
        <dbReference type="Proteomes" id="UP001412239"/>
    </source>
</evidence>
<evidence type="ECO:0000256" key="2">
    <source>
        <dbReference type="SAM" id="Phobius"/>
    </source>
</evidence>
<keyword evidence="2" id="KW-1133">Transmembrane helix</keyword>
<reference evidence="3" key="1">
    <citation type="submission" date="2015-10" db="EMBL/GenBank/DDBJ databases">
        <authorList>
            <person name="Regsiter A."/>
            <person name="william w."/>
        </authorList>
    </citation>
    <scope>NUCLEOTIDE SEQUENCE</scope>
    <source>
        <strain evidence="3">Montdore</strain>
    </source>
</reference>
<evidence type="ECO:0000313" key="3">
    <source>
        <dbReference type="EMBL" id="CUS08006.1"/>
    </source>
</evidence>
<organism evidence="3 4">
    <name type="scientific">Tuber aestivum</name>
    <name type="common">summer truffle</name>
    <dbReference type="NCBI Taxonomy" id="59557"/>
    <lineage>
        <taxon>Eukaryota</taxon>
        <taxon>Fungi</taxon>
        <taxon>Dikarya</taxon>
        <taxon>Ascomycota</taxon>
        <taxon>Pezizomycotina</taxon>
        <taxon>Pezizomycetes</taxon>
        <taxon>Pezizales</taxon>
        <taxon>Tuberaceae</taxon>
        <taxon>Tuber</taxon>
    </lineage>
</organism>
<evidence type="ECO:0000256" key="1">
    <source>
        <dbReference type="SAM" id="MobiDB-lite"/>
    </source>
</evidence>
<feature type="region of interest" description="Disordered" evidence="1">
    <location>
        <begin position="288"/>
        <end position="350"/>
    </location>
</feature>
<gene>
    <name evidence="3" type="ORF">GSTUAT00007912001</name>
</gene>
<dbReference type="Proteomes" id="UP001412239">
    <property type="component" value="Unassembled WGS sequence"/>
</dbReference>
<keyword evidence="2" id="KW-0472">Membrane</keyword>
<sequence length="350" mass="37828">MAIPTPHPLPSALHRTVTVTSFINFNLSSSAPTFPRTVTVTSFICVNPSAPAPTYGPLEASTTAYFGLCDPPGPWGRTYACYTNTELVPLRSSEKSFLGTLGRAKTLPYRFDTLGPKPGPSRLDPRAKAAILAQTLSSGRTTATRSTDEEVVTGLPAHTASITPSLTYSIPVTTVSPAATVPHPYAALFLQAPVVLAFLGIFLLFCGFLWRFRVHQILSQVILWLWRQIRQFLKDRFSRGNGRDTTIGPSVEAPEFLGTEKHRQGRLNSYLGSNSSTAVELREDDDEVFQADSGESREGDTATLVPSLELNPGGENHGDDIEESNSALNVRPRPSGNLSCNSVREIGPAG</sequence>
<name>A0A292PKI1_9PEZI</name>
<dbReference type="AlphaFoldDB" id="A0A292PKI1"/>